<dbReference type="FunFam" id="3.10.290.10:FF:000003">
    <property type="entry name" value="Pseudouridine synthase"/>
    <property type="match status" value="1"/>
</dbReference>
<dbReference type="InterPro" id="IPR006145">
    <property type="entry name" value="PsdUridine_synth_RsuA/RluA"/>
</dbReference>
<dbReference type="PROSITE" id="PS50889">
    <property type="entry name" value="S4"/>
    <property type="match status" value="1"/>
</dbReference>
<dbReference type="CDD" id="cd00165">
    <property type="entry name" value="S4"/>
    <property type="match status" value="1"/>
</dbReference>
<feature type="domain" description="RNA-binding S4" evidence="5">
    <location>
        <begin position="1"/>
        <end position="59"/>
    </location>
</feature>
<dbReference type="InterPro" id="IPR002942">
    <property type="entry name" value="S4_RNA-bd"/>
</dbReference>
<dbReference type="PANTHER" id="PTHR47683">
    <property type="entry name" value="PSEUDOURIDINE SYNTHASE FAMILY PROTEIN-RELATED"/>
    <property type="match status" value="1"/>
</dbReference>
<dbReference type="InterPro" id="IPR042092">
    <property type="entry name" value="PsdUridine_s_RsuA/RluB/E/F_cat"/>
</dbReference>
<dbReference type="Pfam" id="PF01479">
    <property type="entry name" value="S4"/>
    <property type="match status" value="1"/>
</dbReference>
<dbReference type="OrthoDB" id="9807213at2"/>
<reference evidence="7" key="1">
    <citation type="submission" date="2015-07" db="EMBL/GenBank/DDBJ databases">
        <title>Draft genome sequence of the purine-degrading Gottschalkia purinilyticum DSM 1384 (formerly Clostridium purinilyticum).</title>
        <authorList>
            <person name="Poehlein A."/>
            <person name="Schiel-Bengelsdorf B."/>
            <person name="Bengelsdorf F.R."/>
            <person name="Daniel R."/>
            <person name="Duerre P."/>
        </authorList>
    </citation>
    <scope>NUCLEOTIDE SEQUENCE [LARGE SCALE GENOMIC DNA]</scope>
    <source>
        <strain evidence="7">DSM 1384</strain>
    </source>
</reference>
<dbReference type="Gene3D" id="3.30.70.580">
    <property type="entry name" value="Pseudouridine synthase I, catalytic domain, N-terminal subdomain"/>
    <property type="match status" value="1"/>
</dbReference>
<evidence type="ECO:0000313" key="7">
    <source>
        <dbReference type="Proteomes" id="UP000037267"/>
    </source>
</evidence>
<dbReference type="STRING" id="1503.CLPU_7c01370"/>
<dbReference type="EMBL" id="LGSS01000007">
    <property type="protein sequence ID" value="KNF08509.1"/>
    <property type="molecule type" value="Genomic_DNA"/>
</dbReference>
<name>A0A0L0WAH3_GOTPU</name>
<dbReference type="NCBIfam" id="TIGR00093">
    <property type="entry name" value="pseudouridine synthase"/>
    <property type="match status" value="1"/>
</dbReference>
<keyword evidence="7" id="KW-1185">Reference proteome</keyword>
<dbReference type="Proteomes" id="UP000037267">
    <property type="component" value="Unassembled WGS sequence"/>
</dbReference>
<evidence type="ECO:0000256" key="3">
    <source>
        <dbReference type="PROSITE-ProRule" id="PRU00182"/>
    </source>
</evidence>
<dbReference type="RefSeq" id="WP_050355330.1">
    <property type="nucleotide sequence ID" value="NZ_LGSS01000007.1"/>
</dbReference>
<dbReference type="PROSITE" id="PS01149">
    <property type="entry name" value="PSI_RSU"/>
    <property type="match status" value="1"/>
</dbReference>
<evidence type="ECO:0000256" key="1">
    <source>
        <dbReference type="ARBA" id="ARBA00008348"/>
    </source>
</evidence>
<dbReference type="PATRIC" id="fig|1503.3.peg.3130"/>
<evidence type="ECO:0000256" key="4">
    <source>
        <dbReference type="RuleBase" id="RU003887"/>
    </source>
</evidence>
<protein>
    <recommendedName>
        <fullName evidence="4">Pseudouridine synthase</fullName>
        <ecNumber evidence="4">5.4.99.-</ecNumber>
    </recommendedName>
</protein>
<evidence type="ECO:0000313" key="6">
    <source>
        <dbReference type="EMBL" id="KNF08509.1"/>
    </source>
</evidence>
<dbReference type="GO" id="GO:0000455">
    <property type="term" value="P:enzyme-directed rRNA pseudouridine synthesis"/>
    <property type="evidence" value="ECO:0007669"/>
    <property type="project" value="UniProtKB-ARBA"/>
</dbReference>
<dbReference type="CDD" id="cd02554">
    <property type="entry name" value="PseudoU_synth_RluF"/>
    <property type="match status" value="1"/>
</dbReference>
<dbReference type="GO" id="GO:0003723">
    <property type="term" value="F:RNA binding"/>
    <property type="evidence" value="ECO:0007669"/>
    <property type="project" value="UniProtKB-KW"/>
</dbReference>
<dbReference type="InterPro" id="IPR036986">
    <property type="entry name" value="S4_RNA-bd_sf"/>
</dbReference>
<dbReference type="AlphaFoldDB" id="A0A0L0WAH3"/>
<evidence type="ECO:0000256" key="2">
    <source>
        <dbReference type="ARBA" id="ARBA00023235"/>
    </source>
</evidence>
<comment type="similarity">
    <text evidence="1 4">Belongs to the pseudouridine synthase RsuA family.</text>
</comment>
<dbReference type="GO" id="GO:0120159">
    <property type="term" value="F:rRNA pseudouridine synthase activity"/>
    <property type="evidence" value="ECO:0007669"/>
    <property type="project" value="UniProtKB-ARBA"/>
</dbReference>
<organism evidence="6 7">
    <name type="scientific">Gottschalkia purinilytica</name>
    <name type="common">Clostridium purinilyticum</name>
    <dbReference type="NCBI Taxonomy" id="1503"/>
    <lineage>
        <taxon>Bacteria</taxon>
        <taxon>Bacillati</taxon>
        <taxon>Bacillota</taxon>
        <taxon>Tissierellia</taxon>
        <taxon>Tissierellales</taxon>
        <taxon>Gottschalkiaceae</taxon>
        <taxon>Gottschalkia</taxon>
    </lineage>
</organism>
<dbReference type="InterPro" id="IPR018496">
    <property type="entry name" value="PsdUridine_synth_RsuA/RluB_CS"/>
</dbReference>
<dbReference type="InterPro" id="IPR000748">
    <property type="entry name" value="PsdUridine_synth_RsuA/RluB/E/F"/>
</dbReference>
<dbReference type="Pfam" id="PF00849">
    <property type="entry name" value="PseudoU_synth_2"/>
    <property type="match status" value="1"/>
</dbReference>
<dbReference type="EC" id="5.4.99.-" evidence="4"/>
<dbReference type="InterPro" id="IPR020103">
    <property type="entry name" value="PsdUridine_synth_cat_dom_sf"/>
</dbReference>
<dbReference type="SMART" id="SM00363">
    <property type="entry name" value="S4"/>
    <property type="match status" value="1"/>
</dbReference>
<comment type="caution">
    <text evidence="6">The sequence shown here is derived from an EMBL/GenBank/DDBJ whole genome shotgun (WGS) entry which is preliminary data.</text>
</comment>
<dbReference type="SUPFAM" id="SSF55120">
    <property type="entry name" value="Pseudouridine synthase"/>
    <property type="match status" value="1"/>
</dbReference>
<dbReference type="InterPro" id="IPR020094">
    <property type="entry name" value="TruA/RsuA/RluB/E/F_N"/>
</dbReference>
<evidence type="ECO:0000259" key="5">
    <source>
        <dbReference type="SMART" id="SM00363"/>
    </source>
</evidence>
<keyword evidence="3" id="KW-0694">RNA-binding</keyword>
<accession>A0A0L0WAH3</accession>
<dbReference type="PANTHER" id="PTHR47683:SF2">
    <property type="entry name" value="RNA-BINDING S4 DOMAIN-CONTAINING PROTEIN"/>
    <property type="match status" value="1"/>
</dbReference>
<gene>
    <name evidence="6" type="primary">rluF</name>
    <name evidence="6" type="ORF">CLPU_7c01370</name>
</gene>
<dbReference type="SUPFAM" id="SSF55174">
    <property type="entry name" value="Alpha-L RNA-binding motif"/>
    <property type="match status" value="1"/>
</dbReference>
<sequence length="234" mass="26768">MRLNNFISSTGLCSRRKADELIKQKKVKVNGKIAVLGCIVGPEDKVEVNGKYLKKKKNDVYIALNKPAGITCTTERHVKGNIIDFVNHPERIFPIGRLDKDSEGLILLTSDGSIVNEILREENNKQKEYIVTVNKKITPSFIEGMSKGVKIYNPVKNQYTMTKSCKVSKIDDRTFKIILSQGLNRQIRRMCAYFGYKVIKLKRIRIKNITLKGLPVGKWRNLTKEEVKNIRTKD</sequence>
<dbReference type="InterPro" id="IPR050343">
    <property type="entry name" value="RsuA_PseudoU_synthase"/>
</dbReference>
<dbReference type="Gene3D" id="3.30.70.1560">
    <property type="entry name" value="Alpha-L RNA-binding motif"/>
    <property type="match status" value="1"/>
</dbReference>
<proteinExistence type="inferred from homology"/>
<dbReference type="Gene3D" id="3.10.290.10">
    <property type="entry name" value="RNA-binding S4 domain"/>
    <property type="match status" value="1"/>
</dbReference>
<keyword evidence="2 4" id="KW-0413">Isomerase</keyword>
<dbReference type="FunFam" id="3.30.70.1560:FF:000002">
    <property type="entry name" value="Pseudouridine synthase"/>
    <property type="match status" value="1"/>
</dbReference>